<dbReference type="InterPro" id="IPR039542">
    <property type="entry name" value="Erv_N"/>
</dbReference>
<feature type="domain" description="Endoplasmic reticulum vesicle transporter N-terminal" evidence="9">
    <location>
        <begin position="135"/>
        <end position="222"/>
    </location>
</feature>
<dbReference type="InterPro" id="IPR045888">
    <property type="entry name" value="Erv"/>
</dbReference>
<feature type="compositionally biased region" description="Basic and acidic residues" evidence="6">
    <location>
        <begin position="18"/>
        <end position="46"/>
    </location>
</feature>
<evidence type="ECO:0000256" key="5">
    <source>
        <dbReference type="ARBA" id="ARBA00023136"/>
    </source>
</evidence>
<keyword evidence="11" id="KW-1185">Reference proteome</keyword>
<feature type="compositionally biased region" description="Polar residues" evidence="6">
    <location>
        <begin position="1"/>
        <end position="16"/>
    </location>
</feature>
<sequence length="519" mass="57463">MNTCSANSADGEQTGSAEDVHTADKPSRQTIPGKKEKTESERETINRKGNTTSAQEKRHENNGFNLLAHCWGDGGIQHSALDSVEMNSVCQLDDLFIRKSDGQDDFLSNISTEECTMRRAAVANRSQASKALKVVKELDAFPKVPDNFKETTASGGGFSLVTFLVIGILIFSEILYYTNTSLKFDYQVDTEVEGKIKINIDMTIAMKCQNIGADVLDQTGQDTHSFGSLNMDPTHYALSPKQQSYRDLTRRVNEYLKDEYHAIQELLWLSGHSPGIQIGRTASKEEPREGPPDACRVHGTLEVNKVAGNFHITAGKSVPLIPRGHAHLAMMMSVSDYNFTHRIDHFSFGEMTGGILNPLDGEELVTHSNYHLYQYFMKIVPTKVRTYTNNVDTYQYSVTERNRAIDHSSGSHGVPGIFVKYDLFPFKIVVTEGHLPYSQFLVRLCGIVGGIFVVSGLLHGGVGVLVDVFCCRLKLGRYAPGFQSQPLLTPETDHTPSTTSLVGDMADQAYNPVHLTELN</sequence>
<feature type="transmembrane region" description="Helical" evidence="7">
    <location>
        <begin position="440"/>
        <end position="466"/>
    </location>
</feature>
<evidence type="ECO:0000259" key="8">
    <source>
        <dbReference type="Pfam" id="PF07970"/>
    </source>
</evidence>
<dbReference type="PANTHER" id="PTHR10984:SF30">
    <property type="entry name" value="ENDOPLASMIC RETICULUM-GOLGI INTERMEDIATE COMPARTMENT PROTEIN 2"/>
    <property type="match status" value="1"/>
</dbReference>
<dbReference type="Pfam" id="PF07970">
    <property type="entry name" value="COPIIcoated_ERV"/>
    <property type="match status" value="1"/>
</dbReference>
<keyword evidence="3 7" id="KW-0812">Transmembrane</keyword>
<proteinExistence type="inferred from homology"/>
<evidence type="ECO:0000259" key="9">
    <source>
        <dbReference type="Pfam" id="PF13850"/>
    </source>
</evidence>
<protein>
    <submittedName>
        <fullName evidence="10">ERGI2-like protein</fullName>
    </submittedName>
</protein>
<accession>A0ABY7DZH4</accession>
<organism evidence="10 11">
    <name type="scientific">Mya arenaria</name>
    <name type="common">Soft-shell clam</name>
    <dbReference type="NCBI Taxonomy" id="6604"/>
    <lineage>
        <taxon>Eukaryota</taxon>
        <taxon>Metazoa</taxon>
        <taxon>Spiralia</taxon>
        <taxon>Lophotrochozoa</taxon>
        <taxon>Mollusca</taxon>
        <taxon>Bivalvia</taxon>
        <taxon>Autobranchia</taxon>
        <taxon>Heteroconchia</taxon>
        <taxon>Euheterodonta</taxon>
        <taxon>Imparidentia</taxon>
        <taxon>Neoheterodontei</taxon>
        <taxon>Myida</taxon>
        <taxon>Myoidea</taxon>
        <taxon>Myidae</taxon>
        <taxon>Mya</taxon>
    </lineage>
</organism>
<evidence type="ECO:0000256" key="4">
    <source>
        <dbReference type="ARBA" id="ARBA00022989"/>
    </source>
</evidence>
<evidence type="ECO:0000313" key="11">
    <source>
        <dbReference type="Proteomes" id="UP001164746"/>
    </source>
</evidence>
<keyword evidence="5 7" id="KW-0472">Membrane</keyword>
<feature type="non-terminal residue" evidence="10">
    <location>
        <position position="519"/>
    </location>
</feature>
<dbReference type="InterPro" id="IPR012936">
    <property type="entry name" value="Erv_C"/>
</dbReference>
<dbReference type="Proteomes" id="UP001164746">
    <property type="component" value="Chromosome 4"/>
</dbReference>
<gene>
    <name evidence="10" type="ORF">MAR_009691</name>
</gene>
<comment type="similarity">
    <text evidence="2">Belongs to the ERGIC family.</text>
</comment>
<comment type="subcellular location">
    <subcellularLocation>
        <location evidence="1">Endoplasmic reticulum-Golgi intermediate compartment membrane</location>
        <topology evidence="1">Multi-pass membrane protein</topology>
    </subcellularLocation>
</comment>
<keyword evidence="4 7" id="KW-1133">Transmembrane helix</keyword>
<evidence type="ECO:0000256" key="3">
    <source>
        <dbReference type="ARBA" id="ARBA00022692"/>
    </source>
</evidence>
<reference evidence="10" key="1">
    <citation type="submission" date="2022-11" db="EMBL/GenBank/DDBJ databases">
        <title>Centuries of genome instability and evolution in soft-shell clam transmissible cancer (bioRxiv).</title>
        <authorList>
            <person name="Hart S.F.M."/>
            <person name="Yonemitsu M.A."/>
            <person name="Giersch R.M."/>
            <person name="Beal B.F."/>
            <person name="Arriagada G."/>
            <person name="Davis B.W."/>
            <person name="Ostrander E.A."/>
            <person name="Goff S.P."/>
            <person name="Metzger M.J."/>
        </authorList>
    </citation>
    <scope>NUCLEOTIDE SEQUENCE</scope>
    <source>
        <strain evidence="10">MELC-2E11</strain>
        <tissue evidence="10">Siphon/mantle</tissue>
    </source>
</reference>
<evidence type="ECO:0000256" key="1">
    <source>
        <dbReference type="ARBA" id="ARBA00004457"/>
    </source>
</evidence>
<feature type="region of interest" description="Disordered" evidence="6">
    <location>
        <begin position="1"/>
        <end position="59"/>
    </location>
</feature>
<name>A0ABY7DZH4_MYAAR</name>
<evidence type="ECO:0000256" key="7">
    <source>
        <dbReference type="SAM" id="Phobius"/>
    </source>
</evidence>
<feature type="domain" description="Endoplasmic reticulum vesicle transporter C-terminal" evidence="8">
    <location>
        <begin position="289"/>
        <end position="458"/>
    </location>
</feature>
<dbReference type="Pfam" id="PF13850">
    <property type="entry name" value="ERGIC_N"/>
    <property type="match status" value="1"/>
</dbReference>
<evidence type="ECO:0000256" key="2">
    <source>
        <dbReference type="ARBA" id="ARBA00005648"/>
    </source>
</evidence>
<dbReference type="EMBL" id="CP111015">
    <property type="protein sequence ID" value="WAR03133.1"/>
    <property type="molecule type" value="Genomic_DNA"/>
</dbReference>
<evidence type="ECO:0000313" key="10">
    <source>
        <dbReference type="EMBL" id="WAR03133.1"/>
    </source>
</evidence>
<dbReference type="PANTHER" id="PTHR10984">
    <property type="entry name" value="ENDOPLASMIC RETICULUM-GOLGI INTERMEDIATE COMPARTMENT PROTEIN"/>
    <property type="match status" value="1"/>
</dbReference>
<feature type="transmembrane region" description="Helical" evidence="7">
    <location>
        <begin position="157"/>
        <end position="177"/>
    </location>
</feature>
<evidence type="ECO:0000256" key="6">
    <source>
        <dbReference type="SAM" id="MobiDB-lite"/>
    </source>
</evidence>